<evidence type="ECO:0000256" key="5">
    <source>
        <dbReference type="ARBA" id="ARBA00022840"/>
    </source>
</evidence>
<evidence type="ECO:0000256" key="6">
    <source>
        <dbReference type="PROSITE-ProRule" id="PRU10141"/>
    </source>
</evidence>
<dbReference type="InterPro" id="IPR008271">
    <property type="entry name" value="Ser/Thr_kinase_AS"/>
</dbReference>
<dbReference type="Gene3D" id="3.30.200.20">
    <property type="entry name" value="Phosphorylase Kinase, domain 1"/>
    <property type="match status" value="1"/>
</dbReference>
<dbReference type="PROSITE" id="PS00107">
    <property type="entry name" value="PROTEIN_KINASE_ATP"/>
    <property type="match status" value="1"/>
</dbReference>
<dbReference type="GO" id="GO:0004691">
    <property type="term" value="F:cAMP-dependent protein kinase activity"/>
    <property type="evidence" value="ECO:0007669"/>
    <property type="project" value="TreeGrafter"/>
</dbReference>
<feature type="binding site" evidence="6">
    <location>
        <position position="120"/>
    </location>
    <ligand>
        <name>ATP</name>
        <dbReference type="ChEBI" id="CHEBI:30616"/>
    </ligand>
</feature>
<evidence type="ECO:0000256" key="3">
    <source>
        <dbReference type="ARBA" id="ARBA00022741"/>
    </source>
</evidence>
<dbReference type="GO" id="GO:0005952">
    <property type="term" value="C:cAMP-dependent protein kinase complex"/>
    <property type="evidence" value="ECO:0007669"/>
    <property type="project" value="TreeGrafter"/>
</dbReference>
<keyword evidence="12" id="KW-1185">Reference proteome</keyword>
<dbReference type="PROSITE" id="PS51285">
    <property type="entry name" value="AGC_KINASE_CTER"/>
    <property type="match status" value="1"/>
</dbReference>
<comment type="caution">
    <text evidence="11">The sequence shown here is derived from an EMBL/GenBank/DDBJ whole genome shotgun (WGS) entry which is preliminary data.</text>
</comment>
<organism evidence="11 12">
    <name type="scientific">[Myrmecia] bisecta</name>
    <dbReference type="NCBI Taxonomy" id="41462"/>
    <lineage>
        <taxon>Eukaryota</taxon>
        <taxon>Viridiplantae</taxon>
        <taxon>Chlorophyta</taxon>
        <taxon>core chlorophytes</taxon>
        <taxon>Trebouxiophyceae</taxon>
        <taxon>Trebouxiales</taxon>
        <taxon>Trebouxiaceae</taxon>
        <taxon>Myrmecia</taxon>
    </lineage>
</organism>
<dbReference type="SMART" id="SM00220">
    <property type="entry name" value="S_TKc"/>
    <property type="match status" value="1"/>
</dbReference>
<evidence type="ECO:0000256" key="7">
    <source>
        <dbReference type="RuleBase" id="RU000304"/>
    </source>
</evidence>
<dbReference type="PROSITE" id="PS00108">
    <property type="entry name" value="PROTEIN_KINASE_ST"/>
    <property type="match status" value="1"/>
</dbReference>
<keyword evidence="4" id="KW-0418">Kinase</keyword>
<dbReference type="CDD" id="cd05580">
    <property type="entry name" value="STKc_PKA_like"/>
    <property type="match status" value="1"/>
</dbReference>
<evidence type="ECO:0000259" key="9">
    <source>
        <dbReference type="PROSITE" id="PS50011"/>
    </source>
</evidence>
<dbReference type="EMBL" id="JALJOR010000009">
    <property type="protein sequence ID" value="KAK9811495.1"/>
    <property type="molecule type" value="Genomic_DNA"/>
</dbReference>
<evidence type="ECO:0000256" key="1">
    <source>
        <dbReference type="ARBA" id="ARBA00022527"/>
    </source>
</evidence>
<reference evidence="11 12" key="1">
    <citation type="journal article" date="2024" name="Nat. Commun.">
        <title>Phylogenomics reveals the evolutionary origins of lichenization in chlorophyte algae.</title>
        <authorList>
            <person name="Puginier C."/>
            <person name="Libourel C."/>
            <person name="Otte J."/>
            <person name="Skaloud P."/>
            <person name="Haon M."/>
            <person name="Grisel S."/>
            <person name="Petersen M."/>
            <person name="Berrin J.G."/>
            <person name="Delaux P.M."/>
            <person name="Dal Grande F."/>
            <person name="Keller J."/>
        </authorList>
    </citation>
    <scope>NUCLEOTIDE SEQUENCE [LARGE SCALE GENOMIC DNA]</scope>
    <source>
        <strain evidence="11 12">SAG 2043</strain>
    </source>
</reference>
<dbReference type="InterPro" id="IPR000961">
    <property type="entry name" value="AGC-kinase_C"/>
</dbReference>
<feature type="domain" description="Protein kinase" evidence="9">
    <location>
        <begin position="91"/>
        <end position="345"/>
    </location>
</feature>
<dbReference type="GO" id="GO:0005524">
    <property type="term" value="F:ATP binding"/>
    <property type="evidence" value="ECO:0007669"/>
    <property type="project" value="UniProtKB-UniRule"/>
</dbReference>
<evidence type="ECO:0000256" key="2">
    <source>
        <dbReference type="ARBA" id="ARBA00022679"/>
    </source>
</evidence>
<feature type="domain" description="AGC-kinase C-terminal" evidence="10">
    <location>
        <begin position="346"/>
        <end position="402"/>
    </location>
</feature>
<keyword evidence="3 6" id="KW-0547">Nucleotide-binding</keyword>
<dbReference type="Gene3D" id="1.10.510.10">
    <property type="entry name" value="Transferase(Phosphotransferase) domain 1"/>
    <property type="match status" value="1"/>
</dbReference>
<dbReference type="FunFam" id="1.10.510.10:FF:000005">
    <property type="entry name" value="cAMP-dependent protein kinase catalytic subunit alpha"/>
    <property type="match status" value="1"/>
</dbReference>
<dbReference type="AlphaFoldDB" id="A0AAW1PP22"/>
<keyword evidence="5 6" id="KW-0067">ATP-binding</keyword>
<evidence type="ECO:0000313" key="11">
    <source>
        <dbReference type="EMBL" id="KAK9811495.1"/>
    </source>
</evidence>
<comment type="similarity">
    <text evidence="7">Belongs to the protein kinase superfamily.</text>
</comment>
<proteinExistence type="inferred from homology"/>
<dbReference type="InterPro" id="IPR000719">
    <property type="entry name" value="Prot_kinase_dom"/>
</dbReference>
<accession>A0AAW1PP22</accession>
<gene>
    <name evidence="11" type="ORF">WJX72_004815</name>
</gene>
<dbReference type="Pfam" id="PF00069">
    <property type="entry name" value="Pkinase"/>
    <property type="match status" value="1"/>
</dbReference>
<protein>
    <submittedName>
        <fullName evidence="11">Uncharacterized protein</fullName>
    </submittedName>
</protein>
<dbReference type="InterPro" id="IPR017441">
    <property type="entry name" value="Protein_kinase_ATP_BS"/>
</dbReference>
<name>A0AAW1PP22_9CHLO</name>
<dbReference type="PANTHER" id="PTHR24353">
    <property type="entry name" value="CYCLIC NUCLEOTIDE-DEPENDENT PROTEIN KINASE"/>
    <property type="match status" value="1"/>
</dbReference>
<feature type="compositionally biased region" description="Acidic residues" evidence="8">
    <location>
        <begin position="1"/>
        <end position="10"/>
    </location>
</feature>
<dbReference type="GO" id="GO:0009653">
    <property type="term" value="P:anatomical structure morphogenesis"/>
    <property type="evidence" value="ECO:0007669"/>
    <property type="project" value="UniProtKB-ARBA"/>
</dbReference>
<keyword evidence="2" id="KW-0808">Transferase</keyword>
<keyword evidence="1 7" id="KW-0723">Serine/threonine-protein kinase</keyword>
<dbReference type="SMART" id="SM00133">
    <property type="entry name" value="S_TK_X"/>
    <property type="match status" value="1"/>
</dbReference>
<dbReference type="PANTHER" id="PTHR24353:SF37">
    <property type="entry name" value="CAMP-DEPENDENT PROTEIN KINASE CATALYTIC SUBUNIT PRKX"/>
    <property type="match status" value="1"/>
</dbReference>
<dbReference type="InterPro" id="IPR011009">
    <property type="entry name" value="Kinase-like_dom_sf"/>
</dbReference>
<evidence type="ECO:0000313" key="12">
    <source>
        <dbReference type="Proteomes" id="UP001489004"/>
    </source>
</evidence>
<sequence>MISEVEDNEDVERAGPVSQNGLPIRPGVHANHVATTSQPTVEVTLLQKMTAMAVKTGPPTYTSALSLVQLALSSKVELRELNKAYPRLQDLKMLHTLGTGTFGRVRLVHHEDSGSFLALKSLKKAEIVRLKQVEHVMNERNILAKLQHPFIVSLHATYSDDARVYMLLDYVVGGELFRHLRKAGRFPPHATRFYAACIVSAIEYMHSHDIIYRDLKPENLLLDQRGYLKLTDFGFAKKIKDRTWTLCGTPEYLAPEIIQNKGHSKSVDWWSVGIILFEMLAGYPPFSDENPFGIYRKILNGRITWPRHINPPAKDLISRLLQADLTQRLGTLAEGPQGVKDHPFFAGFSWDDLLEGKLKAPIIPVVEQAGDTRNYDRYKESVDDFGSPILPPNVSAEIFRGF</sequence>
<evidence type="ECO:0000259" key="10">
    <source>
        <dbReference type="PROSITE" id="PS51285"/>
    </source>
</evidence>
<dbReference type="PROSITE" id="PS50011">
    <property type="entry name" value="PROTEIN_KINASE_DOM"/>
    <property type="match status" value="1"/>
</dbReference>
<evidence type="ECO:0000256" key="4">
    <source>
        <dbReference type="ARBA" id="ARBA00022777"/>
    </source>
</evidence>
<dbReference type="Proteomes" id="UP001489004">
    <property type="component" value="Unassembled WGS sequence"/>
</dbReference>
<dbReference type="SUPFAM" id="SSF56112">
    <property type="entry name" value="Protein kinase-like (PK-like)"/>
    <property type="match status" value="1"/>
</dbReference>
<evidence type="ECO:0000256" key="8">
    <source>
        <dbReference type="SAM" id="MobiDB-lite"/>
    </source>
</evidence>
<feature type="region of interest" description="Disordered" evidence="8">
    <location>
        <begin position="1"/>
        <end position="25"/>
    </location>
</feature>
<dbReference type="FunFam" id="3.30.200.20:FF:000042">
    <property type="entry name" value="Aurora kinase A"/>
    <property type="match status" value="1"/>
</dbReference>